<sequence length="139" mass="15569">MRPVSVGLLSKEVPPSGDTINGIFVPGGVAIGMNMASLLRSKSLFGQDVDVFRPERFLDIDEKARAEMRRHVDLTFGYGRWLCAGKTMAMMELNKTYFELFRAFDLQVIFPEKPMISSSHVLFIDKNLHVRAMESGLGA</sequence>
<evidence type="ECO:0000313" key="1">
    <source>
        <dbReference type="EMBL" id="KAI6080073.1"/>
    </source>
</evidence>
<dbReference type="EMBL" id="MU394720">
    <property type="protein sequence ID" value="KAI6080073.1"/>
    <property type="molecule type" value="Genomic_DNA"/>
</dbReference>
<protein>
    <submittedName>
        <fullName evidence="1">Cytochrome P450</fullName>
    </submittedName>
</protein>
<name>A0ACC0CI39_9PEZI</name>
<keyword evidence="2" id="KW-1185">Reference proteome</keyword>
<organism evidence="1 2">
    <name type="scientific">Hypoxylon rubiginosum</name>
    <dbReference type="NCBI Taxonomy" id="110542"/>
    <lineage>
        <taxon>Eukaryota</taxon>
        <taxon>Fungi</taxon>
        <taxon>Dikarya</taxon>
        <taxon>Ascomycota</taxon>
        <taxon>Pezizomycotina</taxon>
        <taxon>Sordariomycetes</taxon>
        <taxon>Xylariomycetidae</taxon>
        <taxon>Xylariales</taxon>
        <taxon>Hypoxylaceae</taxon>
        <taxon>Hypoxylon</taxon>
    </lineage>
</organism>
<comment type="caution">
    <text evidence="1">The sequence shown here is derived from an EMBL/GenBank/DDBJ whole genome shotgun (WGS) entry which is preliminary data.</text>
</comment>
<evidence type="ECO:0000313" key="2">
    <source>
        <dbReference type="Proteomes" id="UP001497680"/>
    </source>
</evidence>
<proteinExistence type="predicted"/>
<reference evidence="1 2" key="1">
    <citation type="journal article" date="2022" name="New Phytol.">
        <title>Ecological generalism drives hyperdiversity of secondary metabolite gene clusters in xylarialean endophytes.</title>
        <authorList>
            <person name="Franco M.E.E."/>
            <person name="Wisecaver J.H."/>
            <person name="Arnold A.E."/>
            <person name="Ju Y.M."/>
            <person name="Slot J.C."/>
            <person name="Ahrendt S."/>
            <person name="Moore L.P."/>
            <person name="Eastman K.E."/>
            <person name="Scott K."/>
            <person name="Konkel Z."/>
            <person name="Mondo S.J."/>
            <person name="Kuo A."/>
            <person name="Hayes R.D."/>
            <person name="Haridas S."/>
            <person name="Andreopoulos B."/>
            <person name="Riley R."/>
            <person name="LaButti K."/>
            <person name="Pangilinan J."/>
            <person name="Lipzen A."/>
            <person name="Amirebrahimi M."/>
            <person name="Yan J."/>
            <person name="Adam C."/>
            <person name="Keymanesh K."/>
            <person name="Ng V."/>
            <person name="Louie K."/>
            <person name="Northen T."/>
            <person name="Drula E."/>
            <person name="Henrissat B."/>
            <person name="Hsieh H.M."/>
            <person name="Youens-Clark K."/>
            <person name="Lutzoni F."/>
            <person name="Miadlikowska J."/>
            <person name="Eastwood D.C."/>
            <person name="Hamelin R.C."/>
            <person name="Grigoriev I.V."/>
            <person name="U'Ren J.M."/>
        </authorList>
    </citation>
    <scope>NUCLEOTIDE SEQUENCE [LARGE SCALE GENOMIC DNA]</scope>
    <source>
        <strain evidence="1 2">ER1909</strain>
    </source>
</reference>
<gene>
    <name evidence="1" type="ORF">F4821DRAFT_147564</name>
</gene>
<dbReference type="Proteomes" id="UP001497680">
    <property type="component" value="Unassembled WGS sequence"/>
</dbReference>
<accession>A0ACC0CI39</accession>